<keyword evidence="5 12" id="KW-0418">Kinase</keyword>
<feature type="domain" description="GHMP kinase C-terminal" evidence="11">
    <location>
        <begin position="206"/>
        <end position="270"/>
    </location>
</feature>
<dbReference type="SUPFAM" id="SSF54211">
    <property type="entry name" value="Ribosomal protein S5 domain 2-like"/>
    <property type="match status" value="1"/>
</dbReference>
<dbReference type="InterPro" id="IPR006204">
    <property type="entry name" value="GHMP_kinase_N_dom"/>
</dbReference>
<keyword evidence="13" id="KW-1185">Reference proteome</keyword>
<dbReference type="GO" id="GO:0005737">
    <property type="term" value="C:cytoplasm"/>
    <property type="evidence" value="ECO:0007669"/>
    <property type="project" value="InterPro"/>
</dbReference>
<dbReference type="UniPathway" id="UPA00057">
    <property type="reaction ID" value="UER00098"/>
</dbReference>
<dbReference type="InterPro" id="IPR006205">
    <property type="entry name" value="Mev_gal_kin"/>
</dbReference>
<name>L0EUS8_LIBCB</name>
<dbReference type="GO" id="GO:0004496">
    <property type="term" value="F:mevalonate kinase activity"/>
    <property type="evidence" value="ECO:0007669"/>
    <property type="project" value="UniProtKB-EC"/>
</dbReference>
<dbReference type="GO" id="GO:0005524">
    <property type="term" value="F:ATP binding"/>
    <property type="evidence" value="ECO:0007669"/>
    <property type="project" value="UniProtKB-KW"/>
</dbReference>
<keyword evidence="2" id="KW-0444">Lipid biosynthesis</keyword>
<evidence type="ECO:0000256" key="3">
    <source>
        <dbReference type="ARBA" id="ARBA00022679"/>
    </source>
</evidence>
<dbReference type="PANTHER" id="PTHR43290:SF2">
    <property type="entry name" value="MEVALONATE KINASE"/>
    <property type="match status" value="1"/>
</dbReference>
<evidence type="ECO:0000256" key="4">
    <source>
        <dbReference type="ARBA" id="ARBA00022741"/>
    </source>
</evidence>
<keyword evidence="7" id="KW-0460">Magnesium</keyword>
<gene>
    <name evidence="12" type="ordered locus">B488_07250</name>
</gene>
<dbReference type="InterPro" id="IPR014721">
    <property type="entry name" value="Ribsml_uS5_D2-typ_fold_subgr"/>
</dbReference>
<dbReference type="PRINTS" id="PR00959">
    <property type="entry name" value="MEVGALKINASE"/>
</dbReference>
<dbReference type="Pfam" id="PF00288">
    <property type="entry name" value="GHMP_kinases_N"/>
    <property type="match status" value="1"/>
</dbReference>
<evidence type="ECO:0000313" key="12">
    <source>
        <dbReference type="EMBL" id="AGA64717.1"/>
    </source>
</evidence>
<evidence type="ECO:0000259" key="10">
    <source>
        <dbReference type="Pfam" id="PF00288"/>
    </source>
</evidence>
<evidence type="ECO:0000256" key="1">
    <source>
        <dbReference type="ARBA" id="ARBA00022490"/>
    </source>
</evidence>
<evidence type="ECO:0000256" key="2">
    <source>
        <dbReference type="ARBA" id="ARBA00022516"/>
    </source>
</evidence>
<keyword evidence="8" id="KW-0443">Lipid metabolism</keyword>
<evidence type="ECO:0000256" key="8">
    <source>
        <dbReference type="ARBA" id="ARBA00023098"/>
    </source>
</evidence>
<dbReference type="EC" id="2.7.1.36" evidence="12"/>
<keyword evidence="1" id="KW-0963">Cytoplasm</keyword>
<dbReference type="HOGENOM" id="CLU_017814_0_0_5"/>
<dbReference type="PANTHER" id="PTHR43290">
    <property type="entry name" value="MEVALONATE KINASE"/>
    <property type="match status" value="1"/>
</dbReference>
<dbReference type="SUPFAM" id="SSF55060">
    <property type="entry name" value="GHMP Kinase, C-terminal domain"/>
    <property type="match status" value="1"/>
</dbReference>
<proteinExistence type="predicted"/>
<dbReference type="EMBL" id="CP003789">
    <property type="protein sequence ID" value="AGA64717.1"/>
    <property type="molecule type" value="Genomic_DNA"/>
</dbReference>
<feature type="domain" description="GHMP kinase N-terminal" evidence="10">
    <location>
        <begin position="63"/>
        <end position="140"/>
    </location>
</feature>
<protein>
    <submittedName>
        <fullName evidence="12">Mevalonate kinase</fullName>
        <ecNumber evidence="12">2.7.1.36</ecNumber>
    </submittedName>
</protein>
<comment type="pathway">
    <text evidence="9">Isoprenoid biosynthesis; isopentenyl diphosphate biosynthesis via mevalonate pathway; isopentenyl diphosphate from (R)-mevalonate: step 1/3.</text>
</comment>
<dbReference type="GO" id="GO:0019287">
    <property type="term" value="P:isopentenyl diphosphate biosynthetic process, mevalonate pathway"/>
    <property type="evidence" value="ECO:0007669"/>
    <property type="project" value="UniProtKB-UniPathway"/>
</dbReference>
<sequence>MGEHAVLHEQNALACAIDKKLFLSLKPRNDTTVTICSSLGNYMSDIKRLSPHPSFSFMITSIRHLNPPCGFDIQINSALDHTMGLGSSAAVTIAMTAALLALKSGKEPDKKDILKEAHAIVVATQGTGSGLDLAAALYGGLIAYRMQDYSVEPLPGLLPIHLVYSGYKTKTPEVIQKINQMKRQYAYMETLHKDIYSLIGKLSQIAIQAICLGHLEEVANAMNMQQGLLETLGVSDKTLSEIIWQLREQPEVMAAKISGSGLGDCILALGKVNTESLSYQSININMISEGMKLVLVSS</sequence>
<dbReference type="InterPro" id="IPR036554">
    <property type="entry name" value="GHMP_kinase_C_sf"/>
</dbReference>
<dbReference type="Proteomes" id="UP000010799">
    <property type="component" value="Chromosome"/>
</dbReference>
<dbReference type="KEGG" id="lcc:B488_07250"/>
<evidence type="ECO:0000259" key="11">
    <source>
        <dbReference type="Pfam" id="PF08544"/>
    </source>
</evidence>
<dbReference type="Gene3D" id="3.30.230.10">
    <property type="match status" value="1"/>
</dbReference>
<dbReference type="eggNOG" id="COG1577">
    <property type="taxonomic scope" value="Bacteria"/>
</dbReference>
<accession>L0EUS8</accession>
<dbReference type="InterPro" id="IPR013750">
    <property type="entry name" value="GHMP_kinase_C_dom"/>
</dbReference>
<dbReference type="Gene3D" id="3.30.70.890">
    <property type="entry name" value="GHMP kinase, C-terminal domain"/>
    <property type="match status" value="1"/>
</dbReference>
<keyword evidence="6" id="KW-0067">ATP-binding</keyword>
<dbReference type="InterPro" id="IPR020568">
    <property type="entry name" value="Ribosomal_Su5_D2-typ_SF"/>
</dbReference>
<evidence type="ECO:0000256" key="5">
    <source>
        <dbReference type="ARBA" id="ARBA00022777"/>
    </source>
</evidence>
<keyword evidence="3 12" id="KW-0808">Transferase</keyword>
<evidence type="ECO:0000256" key="6">
    <source>
        <dbReference type="ARBA" id="ARBA00022840"/>
    </source>
</evidence>
<evidence type="ECO:0000256" key="7">
    <source>
        <dbReference type="ARBA" id="ARBA00022842"/>
    </source>
</evidence>
<evidence type="ECO:0000256" key="9">
    <source>
        <dbReference type="ARBA" id="ARBA00029438"/>
    </source>
</evidence>
<reference evidence="12 13" key="1">
    <citation type="journal article" date="2012" name="Stand. Genomic Sci.">
        <title>Complete genome sequence of Liberibacter crescens BT-1.</title>
        <authorList>
            <person name="Leonard M.T."/>
            <person name="Fagen J.R."/>
            <person name="Davis-Richardson A.G."/>
            <person name="Davis M.J."/>
            <person name="Triplett E.W."/>
        </authorList>
    </citation>
    <scope>NUCLEOTIDE SEQUENCE [LARGE SCALE GENOMIC DNA]</scope>
    <source>
        <strain evidence="12 13">BT-1</strain>
    </source>
</reference>
<dbReference type="PATRIC" id="fig|1215343.11.peg.747"/>
<organism evidence="12 13">
    <name type="scientific">Liberibacter crescens (strain BT-1)</name>
    <dbReference type="NCBI Taxonomy" id="1215343"/>
    <lineage>
        <taxon>Bacteria</taxon>
        <taxon>Pseudomonadati</taxon>
        <taxon>Pseudomonadota</taxon>
        <taxon>Alphaproteobacteria</taxon>
        <taxon>Hyphomicrobiales</taxon>
        <taxon>Rhizobiaceae</taxon>
        <taxon>Liberibacter</taxon>
    </lineage>
</organism>
<evidence type="ECO:0000313" key="13">
    <source>
        <dbReference type="Proteomes" id="UP000010799"/>
    </source>
</evidence>
<keyword evidence="4" id="KW-0547">Nucleotide-binding</keyword>
<dbReference type="Pfam" id="PF08544">
    <property type="entry name" value="GHMP_kinases_C"/>
    <property type="match status" value="1"/>
</dbReference>
<dbReference type="STRING" id="1215343.B488_07250"/>
<dbReference type="AlphaFoldDB" id="L0EUS8"/>